<evidence type="ECO:0000256" key="3">
    <source>
        <dbReference type="ARBA" id="ARBA00023015"/>
    </source>
</evidence>
<dbReference type="GO" id="GO:0000976">
    <property type="term" value="F:transcription cis-regulatory region binding"/>
    <property type="evidence" value="ECO:0007669"/>
    <property type="project" value="TreeGrafter"/>
</dbReference>
<dbReference type="SMART" id="SM00862">
    <property type="entry name" value="Trans_reg_C"/>
    <property type="match status" value="1"/>
</dbReference>
<sequence length="281" mass="30995">MRVLVVEDDCSLGGFLVKGLRLDGHEVEWVEDGQAALDRMADRRPALLVLDLSLPKKDGTEVLEALVGRFDGMAVLVLTGRCDLEVRIQCLNLGADDCMLKPFNLSELRARCRALLRRREQYADPVLRVGGLELNRIERKVTRDGQIVDLTTKEFALLEFLLQHRGLCCSRSELLREVWQMKADTGTNVVDVYINYLRRKLAAAYATAHLGSAEPGESVAEIAIGELGSELIETVRGEGYRLSDSSASFARVGDATRKPVRSVRPVSAQESIVAGGSGWRA</sequence>
<dbReference type="GO" id="GO:0000156">
    <property type="term" value="F:phosphorelay response regulator activity"/>
    <property type="evidence" value="ECO:0007669"/>
    <property type="project" value="TreeGrafter"/>
</dbReference>
<feature type="modified residue" description="4-aspartylphosphate" evidence="6">
    <location>
        <position position="51"/>
    </location>
</feature>
<gene>
    <name evidence="10" type="ORF">HDF16_002316</name>
</gene>
<evidence type="ECO:0000259" key="8">
    <source>
        <dbReference type="PROSITE" id="PS50110"/>
    </source>
</evidence>
<accession>A0A7W7ZCW4</accession>
<keyword evidence="5" id="KW-0804">Transcription</keyword>
<evidence type="ECO:0000256" key="1">
    <source>
        <dbReference type="ARBA" id="ARBA00022553"/>
    </source>
</evidence>
<dbReference type="PROSITE" id="PS50110">
    <property type="entry name" value="RESPONSE_REGULATORY"/>
    <property type="match status" value="1"/>
</dbReference>
<keyword evidence="3" id="KW-0805">Transcription regulation</keyword>
<protein>
    <submittedName>
        <fullName evidence="10">DNA-binding response OmpR family regulator</fullName>
    </submittedName>
</protein>
<reference evidence="10 11" key="1">
    <citation type="submission" date="2020-08" db="EMBL/GenBank/DDBJ databases">
        <title>Genomic Encyclopedia of Type Strains, Phase IV (KMG-V): Genome sequencing to study the core and pangenomes of soil and plant-associated prokaryotes.</title>
        <authorList>
            <person name="Whitman W."/>
        </authorList>
    </citation>
    <scope>NUCLEOTIDE SEQUENCE [LARGE SCALE GENOMIC DNA]</scope>
    <source>
        <strain evidence="10 11">M8UP14</strain>
    </source>
</reference>
<feature type="domain" description="Response regulatory" evidence="8">
    <location>
        <begin position="2"/>
        <end position="116"/>
    </location>
</feature>
<dbReference type="Gene3D" id="1.10.10.10">
    <property type="entry name" value="Winged helix-like DNA-binding domain superfamily/Winged helix DNA-binding domain"/>
    <property type="match status" value="1"/>
</dbReference>
<dbReference type="GO" id="GO:0005829">
    <property type="term" value="C:cytosol"/>
    <property type="evidence" value="ECO:0007669"/>
    <property type="project" value="TreeGrafter"/>
</dbReference>
<organism evidence="10 11">
    <name type="scientific">Granulicella aggregans</name>
    <dbReference type="NCBI Taxonomy" id="474949"/>
    <lineage>
        <taxon>Bacteria</taxon>
        <taxon>Pseudomonadati</taxon>
        <taxon>Acidobacteriota</taxon>
        <taxon>Terriglobia</taxon>
        <taxon>Terriglobales</taxon>
        <taxon>Acidobacteriaceae</taxon>
        <taxon>Granulicella</taxon>
    </lineage>
</organism>
<evidence type="ECO:0000259" key="9">
    <source>
        <dbReference type="PROSITE" id="PS51755"/>
    </source>
</evidence>
<dbReference type="Proteomes" id="UP000540989">
    <property type="component" value="Unassembled WGS sequence"/>
</dbReference>
<comment type="caution">
    <text evidence="10">The sequence shown here is derived from an EMBL/GenBank/DDBJ whole genome shotgun (WGS) entry which is preliminary data.</text>
</comment>
<dbReference type="InterPro" id="IPR001867">
    <property type="entry name" value="OmpR/PhoB-type_DNA-bd"/>
</dbReference>
<dbReference type="InterPro" id="IPR039420">
    <property type="entry name" value="WalR-like"/>
</dbReference>
<dbReference type="EMBL" id="JACHIP010000003">
    <property type="protein sequence ID" value="MBB5057610.1"/>
    <property type="molecule type" value="Genomic_DNA"/>
</dbReference>
<name>A0A7W7ZCW4_9BACT</name>
<evidence type="ECO:0000313" key="11">
    <source>
        <dbReference type="Proteomes" id="UP000540989"/>
    </source>
</evidence>
<dbReference type="InterPro" id="IPR036388">
    <property type="entry name" value="WH-like_DNA-bd_sf"/>
</dbReference>
<dbReference type="GO" id="GO:0032993">
    <property type="term" value="C:protein-DNA complex"/>
    <property type="evidence" value="ECO:0007669"/>
    <property type="project" value="TreeGrafter"/>
</dbReference>
<dbReference type="SMART" id="SM00448">
    <property type="entry name" value="REC"/>
    <property type="match status" value="1"/>
</dbReference>
<keyword evidence="1 6" id="KW-0597">Phosphoprotein</keyword>
<dbReference type="Gene3D" id="3.40.50.2300">
    <property type="match status" value="1"/>
</dbReference>
<keyword evidence="2" id="KW-0902">Two-component regulatory system</keyword>
<proteinExistence type="predicted"/>
<dbReference type="Pfam" id="PF00072">
    <property type="entry name" value="Response_reg"/>
    <property type="match status" value="1"/>
</dbReference>
<evidence type="ECO:0000313" key="10">
    <source>
        <dbReference type="EMBL" id="MBB5057610.1"/>
    </source>
</evidence>
<feature type="domain" description="OmpR/PhoB-type" evidence="9">
    <location>
        <begin position="124"/>
        <end position="244"/>
    </location>
</feature>
<keyword evidence="11" id="KW-1185">Reference proteome</keyword>
<dbReference type="SUPFAM" id="SSF52172">
    <property type="entry name" value="CheY-like"/>
    <property type="match status" value="1"/>
</dbReference>
<evidence type="ECO:0000256" key="4">
    <source>
        <dbReference type="ARBA" id="ARBA00023125"/>
    </source>
</evidence>
<dbReference type="InterPro" id="IPR011006">
    <property type="entry name" value="CheY-like_superfamily"/>
</dbReference>
<keyword evidence="4 7" id="KW-0238">DNA-binding</keyword>
<evidence type="ECO:0000256" key="6">
    <source>
        <dbReference type="PROSITE-ProRule" id="PRU00169"/>
    </source>
</evidence>
<dbReference type="GO" id="GO:0006355">
    <property type="term" value="P:regulation of DNA-templated transcription"/>
    <property type="evidence" value="ECO:0007669"/>
    <property type="project" value="InterPro"/>
</dbReference>
<dbReference type="PROSITE" id="PS51755">
    <property type="entry name" value="OMPR_PHOB"/>
    <property type="match status" value="1"/>
</dbReference>
<dbReference type="CDD" id="cd00383">
    <property type="entry name" value="trans_reg_C"/>
    <property type="match status" value="1"/>
</dbReference>
<evidence type="ECO:0000256" key="7">
    <source>
        <dbReference type="PROSITE-ProRule" id="PRU01091"/>
    </source>
</evidence>
<evidence type="ECO:0000256" key="2">
    <source>
        <dbReference type="ARBA" id="ARBA00023012"/>
    </source>
</evidence>
<evidence type="ECO:0000256" key="5">
    <source>
        <dbReference type="ARBA" id="ARBA00023163"/>
    </source>
</evidence>
<dbReference type="PANTHER" id="PTHR48111">
    <property type="entry name" value="REGULATOR OF RPOS"/>
    <property type="match status" value="1"/>
</dbReference>
<dbReference type="PANTHER" id="PTHR48111:SF1">
    <property type="entry name" value="TWO-COMPONENT RESPONSE REGULATOR ORR33"/>
    <property type="match status" value="1"/>
</dbReference>
<dbReference type="AlphaFoldDB" id="A0A7W7ZCW4"/>
<dbReference type="RefSeq" id="WP_184216638.1">
    <property type="nucleotide sequence ID" value="NZ_JACHIP010000003.1"/>
</dbReference>
<feature type="DNA-binding region" description="OmpR/PhoB-type" evidence="7">
    <location>
        <begin position="124"/>
        <end position="244"/>
    </location>
</feature>
<dbReference type="InterPro" id="IPR001789">
    <property type="entry name" value="Sig_transdc_resp-reg_receiver"/>
</dbReference>
<dbReference type="Pfam" id="PF00486">
    <property type="entry name" value="Trans_reg_C"/>
    <property type="match status" value="1"/>
</dbReference>